<dbReference type="PATRIC" id="fig|883081.3.peg.884"/>
<dbReference type="SUPFAM" id="SSF47979">
    <property type="entry name" value="Iron-dependent repressor protein, dimerization domain"/>
    <property type="match status" value="1"/>
</dbReference>
<dbReference type="SMART" id="SM00529">
    <property type="entry name" value="HTH_DTXR"/>
    <property type="match status" value="1"/>
</dbReference>
<keyword evidence="4" id="KW-0963">Cytoplasm</keyword>
<dbReference type="InterPro" id="IPR036390">
    <property type="entry name" value="WH_DNA-bd_sf"/>
</dbReference>
<dbReference type="PROSITE" id="PS50944">
    <property type="entry name" value="HTH_DTXR"/>
    <property type="match status" value="1"/>
</dbReference>
<keyword evidence="14" id="KW-1185">Reference proteome</keyword>
<dbReference type="PANTHER" id="PTHR33238:SF11">
    <property type="entry name" value="TRANSCRIPTIONAL REGULATOR MNTR"/>
    <property type="match status" value="1"/>
</dbReference>
<dbReference type="RefSeq" id="WP_003777779.1">
    <property type="nucleotide sequence ID" value="NZ_JH992958.1"/>
</dbReference>
<evidence type="ECO:0000256" key="1">
    <source>
        <dbReference type="ARBA" id="ARBA00004496"/>
    </source>
</evidence>
<dbReference type="eggNOG" id="COG1321">
    <property type="taxonomic scope" value="Bacteria"/>
</dbReference>
<comment type="subcellular location">
    <subcellularLocation>
        <location evidence="1">Cytoplasm</location>
    </subcellularLocation>
</comment>
<dbReference type="GO" id="GO:0003700">
    <property type="term" value="F:DNA-binding transcription factor activity"/>
    <property type="evidence" value="ECO:0007669"/>
    <property type="project" value="InterPro"/>
</dbReference>
<dbReference type="GO" id="GO:0003677">
    <property type="term" value="F:DNA binding"/>
    <property type="evidence" value="ECO:0007669"/>
    <property type="project" value="UniProtKB-KW"/>
</dbReference>
<dbReference type="InterPro" id="IPR038157">
    <property type="entry name" value="FeoA_core_dom"/>
</dbReference>
<evidence type="ECO:0000313" key="13">
    <source>
        <dbReference type="EMBL" id="EKU93592.1"/>
    </source>
</evidence>
<organism evidence="13 14">
    <name type="scientific">Alloiococcus otitis ATCC 51267</name>
    <dbReference type="NCBI Taxonomy" id="883081"/>
    <lineage>
        <taxon>Bacteria</taxon>
        <taxon>Bacillati</taxon>
        <taxon>Bacillota</taxon>
        <taxon>Bacilli</taxon>
        <taxon>Lactobacillales</taxon>
        <taxon>Carnobacteriaceae</taxon>
        <taxon>Alloiococcus</taxon>
    </lineage>
</organism>
<dbReference type="GO" id="GO:0046983">
    <property type="term" value="F:protein dimerization activity"/>
    <property type="evidence" value="ECO:0007669"/>
    <property type="project" value="InterPro"/>
</dbReference>
<dbReference type="Pfam" id="PF02742">
    <property type="entry name" value="Fe_dep_repr_C"/>
    <property type="match status" value="1"/>
</dbReference>
<dbReference type="Gene3D" id="1.10.60.10">
    <property type="entry name" value="Iron dependent repressor, metal binding and dimerisation domain"/>
    <property type="match status" value="1"/>
</dbReference>
<gene>
    <name evidence="13" type="ORF">HMPREF9698_00887</name>
</gene>
<name>K9ERM7_9LACT</name>
<protein>
    <recommendedName>
        <fullName evidence="11">Manganese transport regulator</fullName>
    </recommendedName>
</protein>
<dbReference type="Proteomes" id="UP000009875">
    <property type="component" value="Unassembled WGS sequence"/>
</dbReference>
<dbReference type="Gene3D" id="1.10.10.10">
    <property type="entry name" value="Winged helix-like DNA-binding domain superfamily/Winged helix DNA-binding domain"/>
    <property type="match status" value="1"/>
</dbReference>
<feature type="domain" description="HTH dtxR-type" evidence="12">
    <location>
        <begin position="1"/>
        <end position="62"/>
    </location>
</feature>
<dbReference type="AlphaFoldDB" id="K9ERM7"/>
<evidence type="ECO:0000259" key="12">
    <source>
        <dbReference type="PROSITE" id="PS50944"/>
    </source>
</evidence>
<comment type="caution">
    <text evidence="13">The sequence shown here is derived from an EMBL/GenBank/DDBJ whole genome shotgun (WGS) entry which is preliminary data.</text>
</comment>
<dbReference type="HOGENOM" id="CLU_069532_0_2_9"/>
<comment type="subunit">
    <text evidence="3">Homodimer.</text>
</comment>
<dbReference type="Gene3D" id="2.30.30.90">
    <property type="match status" value="1"/>
</dbReference>
<dbReference type="InterPro" id="IPR022689">
    <property type="entry name" value="Iron_dep_repressor"/>
</dbReference>
<dbReference type="Pfam" id="PF01325">
    <property type="entry name" value="Fe_dep_repress"/>
    <property type="match status" value="1"/>
</dbReference>
<keyword evidence="8" id="KW-0010">Activator</keyword>
<dbReference type="EMBL" id="AGXA01000018">
    <property type="protein sequence ID" value="EKU93592.1"/>
    <property type="molecule type" value="Genomic_DNA"/>
</dbReference>
<evidence type="ECO:0000256" key="10">
    <source>
        <dbReference type="ARBA" id="ARBA00023211"/>
    </source>
</evidence>
<keyword evidence="5" id="KW-0678">Repressor</keyword>
<dbReference type="InterPro" id="IPR001367">
    <property type="entry name" value="Fe_dep_repressor"/>
</dbReference>
<sequence>MTPNKENFIKAIYELNGDQEIVTNRQLVEILEVSAASITEMNARLVAEDIIESYPYKGVQLTDKGLAIAKQLIRKHRLWEVFLYEKLGYQWHELHQDADLLEHVSSDLLINRLDDYLNHPEIDPHGAFIPDQAGQVDPSEYVRLNTCRVGDEITIKQVEDDRSLLSYLTQKEVQLDKQYLVADIQAFDGAITLKDDQGVKTILSPNAVNHIYISKKDK</sequence>
<dbReference type="InterPro" id="IPR036421">
    <property type="entry name" value="Fe_dep_repressor_sf"/>
</dbReference>
<evidence type="ECO:0000256" key="9">
    <source>
        <dbReference type="ARBA" id="ARBA00023163"/>
    </source>
</evidence>
<dbReference type="InterPro" id="IPR050536">
    <property type="entry name" value="DtxR_MntR_Metal-Reg"/>
</dbReference>
<comment type="similarity">
    <text evidence="2">Belongs to the DtxR/MntR family.</text>
</comment>
<dbReference type="GO" id="GO:0046914">
    <property type="term" value="F:transition metal ion binding"/>
    <property type="evidence" value="ECO:0007669"/>
    <property type="project" value="InterPro"/>
</dbReference>
<evidence type="ECO:0000256" key="6">
    <source>
        <dbReference type="ARBA" id="ARBA00023015"/>
    </source>
</evidence>
<evidence type="ECO:0000313" key="14">
    <source>
        <dbReference type="Proteomes" id="UP000009875"/>
    </source>
</evidence>
<keyword evidence="7" id="KW-0238">DNA-binding</keyword>
<evidence type="ECO:0000256" key="8">
    <source>
        <dbReference type="ARBA" id="ARBA00023159"/>
    </source>
</evidence>
<dbReference type="InterPro" id="IPR036388">
    <property type="entry name" value="WH-like_DNA-bd_sf"/>
</dbReference>
<keyword evidence="10" id="KW-0464">Manganese</keyword>
<evidence type="ECO:0000256" key="4">
    <source>
        <dbReference type="ARBA" id="ARBA00022490"/>
    </source>
</evidence>
<accession>K9ERM7</accession>
<keyword evidence="9" id="KW-0804">Transcription</keyword>
<evidence type="ECO:0000256" key="2">
    <source>
        <dbReference type="ARBA" id="ARBA00007871"/>
    </source>
</evidence>
<evidence type="ECO:0000256" key="11">
    <source>
        <dbReference type="ARBA" id="ARBA00032593"/>
    </source>
</evidence>
<proteinExistence type="inferred from homology"/>
<keyword evidence="6" id="KW-0805">Transcription regulation</keyword>
<dbReference type="STRING" id="883081.HMPREF9698_00887"/>
<dbReference type="OrthoDB" id="9791355at2"/>
<dbReference type="SUPFAM" id="SSF46785">
    <property type="entry name" value="Winged helix' DNA-binding domain"/>
    <property type="match status" value="1"/>
</dbReference>
<evidence type="ECO:0000256" key="7">
    <source>
        <dbReference type="ARBA" id="ARBA00023125"/>
    </source>
</evidence>
<dbReference type="PANTHER" id="PTHR33238">
    <property type="entry name" value="IRON (METAL) DEPENDENT REPRESSOR, DTXR FAMILY"/>
    <property type="match status" value="1"/>
</dbReference>
<reference evidence="13 14" key="1">
    <citation type="submission" date="2012-09" db="EMBL/GenBank/DDBJ databases">
        <title>The Genome Sequence of Alloiococcus otitis ATCC 51267.</title>
        <authorList>
            <consortium name="The Broad Institute Genome Sequencing Platform"/>
            <person name="Earl A."/>
            <person name="Ward D."/>
            <person name="Feldgarden M."/>
            <person name="Gevers D."/>
            <person name="Huys G."/>
            <person name="Walker B."/>
            <person name="Young S.K."/>
            <person name="Zeng Q."/>
            <person name="Gargeya S."/>
            <person name="Fitzgerald M."/>
            <person name="Haas B."/>
            <person name="Abouelleil A."/>
            <person name="Alvarado L."/>
            <person name="Arachchi H.M."/>
            <person name="Berlin A.M."/>
            <person name="Chapman S.B."/>
            <person name="Goldberg J."/>
            <person name="Griggs A."/>
            <person name="Gujja S."/>
            <person name="Hansen M."/>
            <person name="Howarth C."/>
            <person name="Imamovic A."/>
            <person name="Larimer J."/>
            <person name="McCowen C."/>
            <person name="Montmayeur A."/>
            <person name="Murphy C."/>
            <person name="Neiman D."/>
            <person name="Pearson M."/>
            <person name="Priest M."/>
            <person name="Roberts A."/>
            <person name="Saif S."/>
            <person name="Shea T."/>
            <person name="Sisk P."/>
            <person name="Sykes S."/>
            <person name="Wortman J."/>
            <person name="Nusbaum C."/>
            <person name="Birren B."/>
        </authorList>
    </citation>
    <scope>NUCLEOTIDE SEQUENCE [LARGE SCALE GENOMIC DNA]</scope>
    <source>
        <strain evidence="13 14">ATCC 51267</strain>
    </source>
</reference>
<evidence type="ECO:0000256" key="3">
    <source>
        <dbReference type="ARBA" id="ARBA00011738"/>
    </source>
</evidence>
<evidence type="ECO:0000256" key="5">
    <source>
        <dbReference type="ARBA" id="ARBA00022491"/>
    </source>
</evidence>
<dbReference type="InterPro" id="IPR022687">
    <property type="entry name" value="HTH_DTXR"/>
</dbReference>
<dbReference type="GO" id="GO:0005737">
    <property type="term" value="C:cytoplasm"/>
    <property type="evidence" value="ECO:0007669"/>
    <property type="project" value="UniProtKB-SubCell"/>
</dbReference>